<sequence length="89" mass="10233">SAKKVKDVLSEFAGNGRLSKYSTEQHIDFEGFRTLMTIYLDVDDIPSQFCQHLFRSFQTKPSEKGEELEGDRTTKLYHPSTRTLASCRL</sequence>
<comment type="caution">
    <text evidence="2">The sequence shown here is derived from an EMBL/GenBank/DDBJ whole genome shotgun (WGS) entry which is preliminary data.</text>
</comment>
<dbReference type="InterPro" id="IPR038199">
    <property type="entry name" value="DGK_typeI_N_sf"/>
</dbReference>
<reference evidence="2 3" key="1">
    <citation type="journal article" date="2018" name="Nat. Ecol. Evol.">
        <title>Shark genomes provide insights into elasmobranch evolution and the origin of vertebrates.</title>
        <authorList>
            <person name="Hara Y"/>
            <person name="Yamaguchi K"/>
            <person name="Onimaru K"/>
            <person name="Kadota M"/>
            <person name="Koyanagi M"/>
            <person name="Keeley SD"/>
            <person name="Tatsumi K"/>
            <person name="Tanaka K"/>
            <person name="Motone F"/>
            <person name="Kageyama Y"/>
            <person name="Nozu R"/>
            <person name="Adachi N"/>
            <person name="Nishimura O"/>
            <person name="Nakagawa R"/>
            <person name="Tanegashima C"/>
            <person name="Kiyatake I"/>
            <person name="Matsumoto R"/>
            <person name="Murakumo K"/>
            <person name="Nishida K"/>
            <person name="Terakita A"/>
            <person name="Kuratani S"/>
            <person name="Sato K"/>
            <person name="Hyodo S Kuraku.S."/>
        </authorList>
    </citation>
    <scope>NUCLEOTIDE SEQUENCE [LARGE SCALE GENOMIC DNA]</scope>
</reference>
<dbReference type="Gene3D" id="1.10.238.110">
    <property type="entry name" value="Diacylglycerol kinase alpha"/>
    <property type="match status" value="1"/>
</dbReference>
<dbReference type="AlphaFoldDB" id="A0A401T7X1"/>
<protein>
    <recommendedName>
        <fullName evidence="1">Diacylglycerol kinase type I N-terminal domain-containing protein</fullName>
    </recommendedName>
</protein>
<dbReference type="EMBL" id="BEZZ01018764">
    <property type="protein sequence ID" value="GCC38763.1"/>
    <property type="molecule type" value="Genomic_DNA"/>
</dbReference>
<accession>A0A401T7X1</accession>
<dbReference type="SUPFAM" id="SSF47473">
    <property type="entry name" value="EF-hand"/>
    <property type="match status" value="1"/>
</dbReference>
<keyword evidence="3" id="KW-1185">Reference proteome</keyword>
<dbReference type="OrthoDB" id="242257at2759"/>
<gene>
    <name evidence="2" type="ORF">chiPu_0023297</name>
</gene>
<organism evidence="2 3">
    <name type="scientific">Chiloscyllium punctatum</name>
    <name type="common">Brownbanded bambooshark</name>
    <name type="synonym">Hemiscyllium punctatum</name>
    <dbReference type="NCBI Taxonomy" id="137246"/>
    <lineage>
        <taxon>Eukaryota</taxon>
        <taxon>Metazoa</taxon>
        <taxon>Chordata</taxon>
        <taxon>Craniata</taxon>
        <taxon>Vertebrata</taxon>
        <taxon>Chondrichthyes</taxon>
        <taxon>Elasmobranchii</taxon>
        <taxon>Galeomorphii</taxon>
        <taxon>Galeoidea</taxon>
        <taxon>Orectolobiformes</taxon>
        <taxon>Hemiscylliidae</taxon>
        <taxon>Chiloscyllium</taxon>
    </lineage>
</organism>
<feature type="domain" description="Diacylglycerol kinase type I N-terminal" evidence="1">
    <location>
        <begin position="1"/>
        <end position="73"/>
    </location>
</feature>
<dbReference type="Proteomes" id="UP000287033">
    <property type="component" value="Unassembled WGS sequence"/>
</dbReference>
<evidence type="ECO:0000313" key="3">
    <source>
        <dbReference type="Proteomes" id="UP000287033"/>
    </source>
</evidence>
<dbReference type="Pfam" id="PF14513">
    <property type="entry name" value="DAG_kinase_N"/>
    <property type="match status" value="1"/>
</dbReference>
<proteinExistence type="predicted"/>
<evidence type="ECO:0000313" key="2">
    <source>
        <dbReference type="EMBL" id="GCC38763.1"/>
    </source>
</evidence>
<dbReference type="InterPro" id="IPR011992">
    <property type="entry name" value="EF-hand-dom_pair"/>
</dbReference>
<evidence type="ECO:0000259" key="1">
    <source>
        <dbReference type="Pfam" id="PF14513"/>
    </source>
</evidence>
<name>A0A401T7X1_CHIPU</name>
<dbReference type="OMA" id="RTTKLYH"/>
<dbReference type="STRING" id="137246.A0A401T7X1"/>
<feature type="non-terminal residue" evidence="2">
    <location>
        <position position="1"/>
    </location>
</feature>
<dbReference type="InterPro" id="IPR029477">
    <property type="entry name" value="DAG_kinase_typeI_N"/>
</dbReference>